<gene>
    <name evidence="2" type="ORF">QFZ22_008764</name>
</gene>
<feature type="compositionally biased region" description="Basic residues" evidence="1">
    <location>
        <begin position="38"/>
        <end position="51"/>
    </location>
</feature>
<feature type="compositionally biased region" description="Low complexity" evidence="1">
    <location>
        <begin position="27"/>
        <end position="37"/>
    </location>
</feature>
<organism evidence="2 3">
    <name type="scientific">Streptomyces canus</name>
    <dbReference type="NCBI Taxonomy" id="58343"/>
    <lineage>
        <taxon>Bacteria</taxon>
        <taxon>Bacillati</taxon>
        <taxon>Actinomycetota</taxon>
        <taxon>Actinomycetes</taxon>
        <taxon>Kitasatosporales</taxon>
        <taxon>Streptomycetaceae</taxon>
        <taxon>Streptomyces</taxon>
        <taxon>Streptomyces aurantiacus group</taxon>
    </lineage>
</organism>
<sequence>MDQIPAARPLAPSVTAPPAGRPHAHRGPPAALAPSGRSRARSAGPRRRGGRPPRDRSVGGVPAYGVATSTVKSPLWRWRQSGTGAHQRRRPPTAERRNSSQVTAGLVGRLRGRQIENVAPEGDERSAAATHLGRNACADSQPPRCHRETASAVPESMDVSWPGGFLCGLGRRGPTGRTVPRAIRPAAGCSSAHATGPHSTRSWTNLHSWREPERANVPSTCREDTICPGVVPAMARNSRLRCA</sequence>
<accession>A0AAW8FST7</accession>
<dbReference type="AlphaFoldDB" id="A0AAW8FST7"/>
<dbReference type="EMBL" id="JAUSZV010000005">
    <property type="protein sequence ID" value="MDQ0912779.1"/>
    <property type="molecule type" value="Genomic_DNA"/>
</dbReference>
<protein>
    <submittedName>
        <fullName evidence="2">Uncharacterized protein</fullName>
    </submittedName>
</protein>
<comment type="caution">
    <text evidence="2">The sequence shown here is derived from an EMBL/GenBank/DDBJ whole genome shotgun (WGS) entry which is preliminary data.</text>
</comment>
<evidence type="ECO:0000313" key="2">
    <source>
        <dbReference type="EMBL" id="MDQ0912779.1"/>
    </source>
</evidence>
<reference evidence="2" key="1">
    <citation type="submission" date="2023-07" db="EMBL/GenBank/DDBJ databases">
        <title>Comparative genomics of wheat-associated soil bacteria to identify genetic determinants of phenazine resistance.</title>
        <authorList>
            <person name="Mouncey N."/>
        </authorList>
    </citation>
    <scope>NUCLEOTIDE SEQUENCE</scope>
    <source>
        <strain evidence="2">V4I22</strain>
    </source>
</reference>
<evidence type="ECO:0000313" key="3">
    <source>
        <dbReference type="Proteomes" id="UP001234216"/>
    </source>
</evidence>
<feature type="region of interest" description="Disordered" evidence="1">
    <location>
        <begin position="1"/>
        <end position="102"/>
    </location>
</feature>
<name>A0AAW8FST7_9ACTN</name>
<evidence type="ECO:0000256" key="1">
    <source>
        <dbReference type="SAM" id="MobiDB-lite"/>
    </source>
</evidence>
<proteinExistence type="predicted"/>
<dbReference type="Proteomes" id="UP001234216">
    <property type="component" value="Unassembled WGS sequence"/>
</dbReference>